<comment type="catalytic activity">
    <reaction evidence="1 16">
        <text>a 1,2-diacyl-sn-glycero-3-phosphate + CTP + H(+) = a CDP-1,2-diacyl-sn-glycerol + diphosphate</text>
        <dbReference type="Rhea" id="RHEA:16229"/>
        <dbReference type="ChEBI" id="CHEBI:15378"/>
        <dbReference type="ChEBI" id="CHEBI:33019"/>
        <dbReference type="ChEBI" id="CHEBI:37563"/>
        <dbReference type="ChEBI" id="CHEBI:58332"/>
        <dbReference type="ChEBI" id="CHEBI:58608"/>
        <dbReference type="EC" id="2.7.7.41"/>
    </reaction>
</comment>
<sequence>MSKLQVIQSKSSVASRTAFDILTVESGEESEEEQASEPEAVVASVVDAPSKPSKTALKKAAKAARQEKKQQSRALSASGGDTSEAGQSPSAPTLPLAPSPAPDNGPFAVPDQHSVGPSPPIESPKPSPPLANTISAPTEKPRSALNGHHVETKGGSQRPNQESSVSSSVGRPTMKVPPVRPSSKPVPQPSEPKPKPPKTDKEPAPGSSKPVANLEADKAAKKGNNVLVRTLWTFIMIGGFMGCLLMGHVCMIILVFICQTIVYREVTRLFTLLDSIPVEDRRKDPWSKTLNWYFFATANYFLYGESIIYYFKHVVFADANFLPFAANHRIISFTLYTIGFVGFVMSLKKGYLKQQFGLFCWVHMTLLLIVVSSHFIMNNILEGLIWFFVPASLVVCNDVFAYICGITMGRTPLIKLSPKKTVEGFVGAFLCTVVFAIVWGTFFSKFNYMICPVHDLGENAWSNMKCTPNPVFVWREWVIWPPVAKFLSTILPGDIHTISYTPYQFHLLFMACFASLVAPFGGFFASGFKRAFNIKDFGDSIPGHGGMTDRMDCQFLMGVFVYVYYSSFIREHHATVGSVLQTIVSGLTIEEQLELIDDLKHYLRGQGITI</sequence>
<organism evidence="19 20">
    <name type="scientific">Lactarius akahatsu</name>
    <dbReference type="NCBI Taxonomy" id="416441"/>
    <lineage>
        <taxon>Eukaryota</taxon>
        <taxon>Fungi</taxon>
        <taxon>Dikarya</taxon>
        <taxon>Basidiomycota</taxon>
        <taxon>Agaricomycotina</taxon>
        <taxon>Agaricomycetes</taxon>
        <taxon>Russulales</taxon>
        <taxon>Russulaceae</taxon>
        <taxon>Lactarius</taxon>
    </lineage>
</organism>
<keyword evidence="11 18" id="KW-1133">Transmembrane helix</keyword>
<dbReference type="EMBL" id="JAKELL010000011">
    <property type="protein sequence ID" value="KAH8995671.1"/>
    <property type="molecule type" value="Genomic_DNA"/>
</dbReference>
<evidence type="ECO:0000256" key="2">
    <source>
        <dbReference type="ARBA" id="ARBA00004141"/>
    </source>
</evidence>
<evidence type="ECO:0000256" key="1">
    <source>
        <dbReference type="ARBA" id="ARBA00001698"/>
    </source>
</evidence>
<dbReference type="EC" id="2.7.7.41" evidence="6 16"/>
<evidence type="ECO:0000256" key="6">
    <source>
        <dbReference type="ARBA" id="ARBA00012487"/>
    </source>
</evidence>
<evidence type="ECO:0000256" key="17">
    <source>
        <dbReference type="SAM" id="MobiDB-lite"/>
    </source>
</evidence>
<gene>
    <name evidence="19" type="ORF">EDB92DRAFT_1845420</name>
</gene>
<name>A0AAD4QA56_9AGAM</name>
<evidence type="ECO:0000256" key="11">
    <source>
        <dbReference type="ARBA" id="ARBA00022989"/>
    </source>
</evidence>
<comment type="pathway">
    <text evidence="4">Lipid metabolism.</text>
</comment>
<feature type="transmembrane region" description="Helical" evidence="18">
    <location>
        <begin position="330"/>
        <end position="347"/>
    </location>
</feature>
<keyword evidence="10 16" id="KW-0548">Nucleotidyltransferase</keyword>
<feature type="compositionally biased region" description="Polar residues" evidence="17">
    <location>
        <begin position="154"/>
        <end position="170"/>
    </location>
</feature>
<feature type="transmembrane region" description="Helical" evidence="18">
    <location>
        <begin position="383"/>
        <end position="404"/>
    </location>
</feature>
<feature type="transmembrane region" description="Helical" evidence="18">
    <location>
        <begin position="356"/>
        <end position="377"/>
    </location>
</feature>
<evidence type="ECO:0000256" key="12">
    <source>
        <dbReference type="ARBA" id="ARBA00023098"/>
    </source>
</evidence>
<evidence type="ECO:0000256" key="3">
    <source>
        <dbReference type="ARBA" id="ARBA00005119"/>
    </source>
</evidence>
<dbReference type="PROSITE" id="PS01315">
    <property type="entry name" value="CDS"/>
    <property type="match status" value="1"/>
</dbReference>
<keyword evidence="8 16" id="KW-0808">Transferase</keyword>
<dbReference type="InterPro" id="IPR000374">
    <property type="entry name" value="PC_trans"/>
</dbReference>
<dbReference type="PRINTS" id="PR01217">
    <property type="entry name" value="PRICHEXTENSN"/>
</dbReference>
<evidence type="ECO:0000256" key="8">
    <source>
        <dbReference type="ARBA" id="ARBA00022679"/>
    </source>
</evidence>
<comment type="similarity">
    <text evidence="5 16">Belongs to the CDS family.</text>
</comment>
<dbReference type="InterPro" id="IPR016720">
    <property type="entry name" value="PC_Trfase_euk"/>
</dbReference>
<evidence type="ECO:0000256" key="16">
    <source>
        <dbReference type="RuleBase" id="RU003938"/>
    </source>
</evidence>
<dbReference type="PANTHER" id="PTHR13773">
    <property type="entry name" value="PHOSPHATIDATE CYTIDYLYLTRANSFERASE"/>
    <property type="match status" value="1"/>
</dbReference>
<keyword evidence="7" id="KW-0444">Lipid biosynthesis</keyword>
<proteinExistence type="inferred from homology"/>
<dbReference type="GO" id="GO:0008654">
    <property type="term" value="P:phospholipid biosynthetic process"/>
    <property type="evidence" value="ECO:0007669"/>
    <property type="project" value="UniProtKB-KW"/>
</dbReference>
<evidence type="ECO:0000256" key="15">
    <source>
        <dbReference type="ARBA" id="ARBA00023264"/>
    </source>
</evidence>
<feature type="compositionally biased region" description="Pro residues" evidence="17">
    <location>
        <begin position="178"/>
        <end position="191"/>
    </location>
</feature>
<dbReference type="GO" id="GO:0004605">
    <property type="term" value="F:phosphatidate cytidylyltransferase activity"/>
    <property type="evidence" value="ECO:0007669"/>
    <property type="project" value="UniProtKB-EC"/>
</dbReference>
<dbReference type="PANTHER" id="PTHR13773:SF8">
    <property type="entry name" value="PHOSPHATIDATE CYTIDYLYLTRANSFERASE, PHOTORECEPTOR-SPECIFIC"/>
    <property type="match status" value="1"/>
</dbReference>
<feature type="compositionally biased region" description="Pro residues" evidence="17">
    <location>
        <begin position="117"/>
        <end position="129"/>
    </location>
</feature>
<keyword evidence="14" id="KW-0594">Phospholipid biosynthesis</keyword>
<keyword evidence="13 18" id="KW-0472">Membrane</keyword>
<evidence type="ECO:0000256" key="4">
    <source>
        <dbReference type="ARBA" id="ARBA00005189"/>
    </source>
</evidence>
<comment type="subcellular location">
    <subcellularLocation>
        <location evidence="2">Membrane</location>
        <topology evidence="2">Multi-pass membrane protein</topology>
    </subcellularLocation>
</comment>
<keyword evidence="12" id="KW-0443">Lipid metabolism</keyword>
<feature type="transmembrane region" description="Helical" evidence="18">
    <location>
        <begin position="231"/>
        <end position="258"/>
    </location>
</feature>
<keyword evidence="9 16" id="KW-0812">Transmembrane</keyword>
<protein>
    <recommendedName>
        <fullName evidence="6 16">Phosphatidate cytidylyltransferase</fullName>
        <ecNumber evidence="6 16">2.7.7.41</ecNumber>
    </recommendedName>
</protein>
<feature type="compositionally biased region" description="Basic and acidic residues" evidence="17">
    <location>
        <begin position="192"/>
        <end position="203"/>
    </location>
</feature>
<dbReference type="Proteomes" id="UP001201163">
    <property type="component" value="Unassembled WGS sequence"/>
</dbReference>
<keyword evidence="15" id="KW-1208">Phospholipid metabolism</keyword>
<accession>A0AAD4QA56</accession>
<dbReference type="GO" id="GO:0005789">
    <property type="term" value="C:endoplasmic reticulum membrane"/>
    <property type="evidence" value="ECO:0007669"/>
    <property type="project" value="TreeGrafter"/>
</dbReference>
<evidence type="ECO:0000313" key="19">
    <source>
        <dbReference type="EMBL" id="KAH8995671.1"/>
    </source>
</evidence>
<evidence type="ECO:0000256" key="10">
    <source>
        <dbReference type="ARBA" id="ARBA00022695"/>
    </source>
</evidence>
<feature type="compositionally biased region" description="Low complexity" evidence="17">
    <location>
        <begin position="37"/>
        <end position="55"/>
    </location>
</feature>
<keyword evidence="20" id="KW-1185">Reference proteome</keyword>
<dbReference type="Pfam" id="PF01148">
    <property type="entry name" value="CTP_transf_1"/>
    <property type="match status" value="1"/>
</dbReference>
<evidence type="ECO:0000256" key="5">
    <source>
        <dbReference type="ARBA" id="ARBA00010185"/>
    </source>
</evidence>
<comment type="pathway">
    <text evidence="3 16">Phospholipid metabolism; CDP-diacylglycerol biosynthesis; CDP-diacylglycerol from sn-glycerol 3-phosphate: step 3/3.</text>
</comment>
<feature type="transmembrane region" description="Helical" evidence="18">
    <location>
        <begin position="425"/>
        <end position="443"/>
    </location>
</feature>
<dbReference type="AlphaFoldDB" id="A0AAD4QA56"/>
<comment type="caution">
    <text evidence="19">The sequence shown here is derived from an EMBL/GenBank/DDBJ whole genome shotgun (WGS) entry which is preliminary data.</text>
</comment>
<feature type="region of interest" description="Disordered" evidence="17">
    <location>
        <begin position="25"/>
        <end position="216"/>
    </location>
</feature>
<feature type="compositionally biased region" description="Acidic residues" evidence="17">
    <location>
        <begin position="26"/>
        <end position="36"/>
    </location>
</feature>
<evidence type="ECO:0000256" key="7">
    <source>
        <dbReference type="ARBA" id="ARBA00022516"/>
    </source>
</evidence>
<evidence type="ECO:0000313" key="20">
    <source>
        <dbReference type="Proteomes" id="UP001201163"/>
    </source>
</evidence>
<feature type="transmembrane region" description="Helical" evidence="18">
    <location>
        <begin position="290"/>
        <end position="310"/>
    </location>
</feature>
<evidence type="ECO:0000256" key="13">
    <source>
        <dbReference type="ARBA" id="ARBA00023136"/>
    </source>
</evidence>
<feature type="transmembrane region" description="Helical" evidence="18">
    <location>
        <begin position="503"/>
        <end position="525"/>
    </location>
</feature>
<evidence type="ECO:0000256" key="14">
    <source>
        <dbReference type="ARBA" id="ARBA00023209"/>
    </source>
</evidence>
<reference evidence="19" key="1">
    <citation type="submission" date="2022-01" db="EMBL/GenBank/DDBJ databases">
        <title>Comparative genomics reveals a dynamic genome evolution in the ectomycorrhizal milk-cap (Lactarius) mushrooms.</title>
        <authorList>
            <consortium name="DOE Joint Genome Institute"/>
            <person name="Lebreton A."/>
            <person name="Tang N."/>
            <person name="Kuo A."/>
            <person name="LaButti K."/>
            <person name="Drula E."/>
            <person name="Barry K."/>
            <person name="Clum A."/>
            <person name="Lipzen A."/>
            <person name="Mousain D."/>
            <person name="Ng V."/>
            <person name="Wang R."/>
            <person name="Wang X."/>
            <person name="Dai Y."/>
            <person name="Henrissat B."/>
            <person name="Grigoriev I.V."/>
            <person name="Guerin-Laguette A."/>
            <person name="Yu F."/>
            <person name="Martin F.M."/>
        </authorList>
    </citation>
    <scope>NUCLEOTIDE SEQUENCE</scope>
    <source>
        <strain evidence="19">QP</strain>
    </source>
</reference>
<evidence type="ECO:0000256" key="18">
    <source>
        <dbReference type="SAM" id="Phobius"/>
    </source>
</evidence>
<evidence type="ECO:0000256" key="9">
    <source>
        <dbReference type="ARBA" id="ARBA00022692"/>
    </source>
</evidence>